<keyword evidence="1" id="KW-0812">Transmembrane</keyword>
<evidence type="ECO:0000313" key="2">
    <source>
        <dbReference type="EMBL" id="GBU04694.1"/>
    </source>
</evidence>
<evidence type="ECO:0000313" key="5">
    <source>
        <dbReference type="Proteomes" id="UP000702954"/>
    </source>
</evidence>
<dbReference type="EMBL" id="SLZV01000017">
    <property type="protein sequence ID" value="TCS66787.1"/>
    <property type="molecule type" value="Genomic_DNA"/>
</dbReference>
<feature type="transmembrane region" description="Helical" evidence="1">
    <location>
        <begin position="6"/>
        <end position="23"/>
    </location>
</feature>
<keyword evidence="1" id="KW-1133">Transmembrane helix</keyword>
<dbReference type="EMBL" id="BHEO01000005">
    <property type="protein sequence ID" value="GBU04694.1"/>
    <property type="molecule type" value="Genomic_DNA"/>
</dbReference>
<dbReference type="RefSeq" id="WP_116441486.1">
    <property type="nucleotide sequence ID" value="NZ_BHEO01000005.1"/>
</dbReference>
<dbReference type="AlphaFoldDB" id="A0A4R3JKG5"/>
<feature type="transmembrane region" description="Helical" evidence="1">
    <location>
        <begin position="80"/>
        <end position="101"/>
    </location>
</feature>
<reference evidence="2 5" key="1">
    <citation type="journal article" date="2018" name="Int. J. Syst. Evol. Microbiol.">
        <title>Draft Genome Sequence of Faecalimonas umbilicata JCM 30896T, an Acetate-Producing Bacterium Isolated from Human Feces.</title>
        <authorList>
            <person name="Sakamoto M."/>
            <person name="Ikeyama N."/>
            <person name="Yuki M."/>
            <person name="Ohkuma M."/>
        </authorList>
    </citation>
    <scope>NUCLEOTIDE SEQUENCE [LARGE SCALE GENOMIC DNA]</scope>
    <source>
        <strain evidence="2 5">EGH7</strain>
    </source>
</reference>
<feature type="transmembrane region" description="Helical" evidence="1">
    <location>
        <begin position="35"/>
        <end position="60"/>
    </location>
</feature>
<dbReference type="Proteomes" id="UP000294613">
    <property type="component" value="Unassembled WGS sequence"/>
</dbReference>
<reference evidence="3 4" key="2">
    <citation type="submission" date="2019-03" db="EMBL/GenBank/DDBJ databases">
        <title>Genomic Encyclopedia of Type Strains, Phase IV (KMG-IV): sequencing the most valuable type-strain genomes for metagenomic binning, comparative biology and taxonomic classification.</title>
        <authorList>
            <person name="Goeker M."/>
        </authorList>
    </citation>
    <scope>NUCLEOTIDE SEQUENCE [LARGE SCALE GENOMIC DNA]</scope>
    <source>
        <strain evidence="3 4">DSM 103426</strain>
    </source>
</reference>
<keyword evidence="1" id="KW-0472">Membrane</keyword>
<evidence type="ECO:0000256" key="1">
    <source>
        <dbReference type="SAM" id="Phobius"/>
    </source>
</evidence>
<gene>
    <name evidence="3" type="ORF">EDD74_11744</name>
    <name evidence="2" type="ORF">FAEUMB_12350</name>
</gene>
<name>A0A4R3JKG5_9FIRM</name>
<sequence length="281" mass="32816">MDLKKIEILLLVIVAFFICILFFELRTRKKDNNCFAIALTLCILMEIFIGIHFLFCYQIGFPASVTQNDRTDLNLNASDWLGFLGSYLGFSGSLIMAYLVYRQSKVIDELTILEYKPSISIMKCICVKSTDYVNEFEIDNLIQYLPDDLNTYYYTYHLKHCKVLETEYEKFNLLLFVEIMNNSKLTINNFSFLSIEIKGINNSYSYIYTNLGEQWDPANKNTQINPGGKLKRCFIIEDIPRIIDISWMILRFTYDENQDFDIKLLVSKNQGETLTFLSISD</sequence>
<proteinExistence type="predicted"/>
<accession>A0A4R3JKG5</accession>
<dbReference type="Proteomes" id="UP000702954">
    <property type="component" value="Unassembled WGS sequence"/>
</dbReference>
<evidence type="ECO:0000313" key="3">
    <source>
        <dbReference type="EMBL" id="TCS66787.1"/>
    </source>
</evidence>
<protein>
    <submittedName>
        <fullName evidence="3">Uncharacterized protein</fullName>
    </submittedName>
</protein>
<organism evidence="3 4">
    <name type="scientific">Faecalimonas umbilicata</name>
    <dbReference type="NCBI Taxonomy" id="1912855"/>
    <lineage>
        <taxon>Bacteria</taxon>
        <taxon>Bacillati</taxon>
        <taxon>Bacillota</taxon>
        <taxon>Clostridia</taxon>
        <taxon>Lachnospirales</taxon>
        <taxon>Lachnospiraceae</taxon>
        <taxon>Faecalimonas</taxon>
    </lineage>
</organism>
<comment type="caution">
    <text evidence="3">The sequence shown here is derived from an EMBL/GenBank/DDBJ whole genome shotgun (WGS) entry which is preliminary data.</text>
</comment>
<evidence type="ECO:0000313" key="4">
    <source>
        <dbReference type="Proteomes" id="UP000294613"/>
    </source>
</evidence>
<keyword evidence="5" id="KW-1185">Reference proteome</keyword>